<organism evidence="1 2">
    <name type="scientific">Roseateles oligotrophus</name>
    <dbReference type="NCBI Taxonomy" id="1769250"/>
    <lineage>
        <taxon>Bacteria</taxon>
        <taxon>Pseudomonadati</taxon>
        <taxon>Pseudomonadota</taxon>
        <taxon>Betaproteobacteria</taxon>
        <taxon>Burkholderiales</taxon>
        <taxon>Sphaerotilaceae</taxon>
        <taxon>Roseateles</taxon>
    </lineage>
</organism>
<dbReference type="Proteomes" id="UP000562027">
    <property type="component" value="Unassembled WGS sequence"/>
</dbReference>
<dbReference type="AlphaFoldDB" id="A0A840LCM6"/>
<keyword evidence="2" id="KW-1185">Reference proteome</keyword>
<sequence>MRISKKGVLKIMASLLGLGAVGGALWWSLFGLKPYDIRPEQMRARYTHGAITPPQAELTPLKEQGATVHGVDLQLSSFDGSPLSGRLIYPGDPAKADKRHLRFPKGPLAAGCIS</sequence>
<reference evidence="1 2" key="1">
    <citation type="submission" date="2020-08" db="EMBL/GenBank/DDBJ databases">
        <title>Functional genomics of gut bacteria from endangered species of beetles.</title>
        <authorList>
            <person name="Carlos-Shanley C."/>
        </authorList>
    </citation>
    <scope>NUCLEOTIDE SEQUENCE [LARGE SCALE GENOMIC DNA]</scope>
    <source>
        <strain evidence="1 2">S00239</strain>
    </source>
</reference>
<dbReference type="RefSeq" id="WP_184301400.1">
    <property type="nucleotide sequence ID" value="NZ_JACHLP010000006.1"/>
</dbReference>
<comment type="caution">
    <text evidence="1">The sequence shown here is derived from an EMBL/GenBank/DDBJ whole genome shotgun (WGS) entry which is preliminary data.</text>
</comment>
<protein>
    <submittedName>
        <fullName evidence="1">Uncharacterized protein</fullName>
    </submittedName>
</protein>
<proteinExistence type="predicted"/>
<evidence type="ECO:0000313" key="1">
    <source>
        <dbReference type="EMBL" id="MBB4844665.1"/>
    </source>
</evidence>
<evidence type="ECO:0000313" key="2">
    <source>
        <dbReference type="Proteomes" id="UP000562027"/>
    </source>
</evidence>
<gene>
    <name evidence="1" type="ORF">HNP55_003209</name>
</gene>
<dbReference type="EMBL" id="JACHLP010000006">
    <property type="protein sequence ID" value="MBB4844665.1"/>
    <property type="molecule type" value="Genomic_DNA"/>
</dbReference>
<accession>A0A840LCM6</accession>
<name>A0A840LCM6_9BURK</name>